<reference evidence="3" key="1">
    <citation type="submission" date="2022-04" db="EMBL/GenBank/DDBJ databases">
        <title>Mucilaginibacter sp. RS28 isolated from freshwater.</title>
        <authorList>
            <person name="Ko S.-R."/>
        </authorList>
    </citation>
    <scope>NUCLEOTIDE SEQUENCE</scope>
    <source>
        <strain evidence="3">RS28</strain>
    </source>
</reference>
<protein>
    <submittedName>
        <fullName evidence="3">Lantibiotic dehydratase</fullName>
    </submittedName>
</protein>
<evidence type="ECO:0000313" key="4">
    <source>
        <dbReference type="Proteomes" id="UP001139450"/>
    </source>
</evidence>
<organism evidence="3 4">
    <name type="scientific">Mucilaginibacter straminoryzae</name>
    <dbReference type="NCBI Taxonomy" id="2932774"/>
    <lineage>
        <taxon>Bacteria</taxon>
        <taxon>Pseudomonadati</taxon>
        <taxon>Bacteroidota</taxon>
        <taxon>Sphingobacteriia</taxon>
        <taxon>Sphingobacteriales</taxon>
        <taxon>Sphingobacteriaceae</taxon>
        <taxon>Mucilaginibacter</taxon>
    </lineage>
</organism>
<proteinExistence type="predicted"/>
<dbReference type="Pfam" id="PF14028">
    <property type="entry name" value="Lant_dehydr_C"/>
    <property type="match status" value="1"/>
</dbReference>
<dbReference type="InterPro" id="IPR006827">
    <property type="entry name" value="Lant_deHydtase_N"/>
</dbReference>
<dbReference type="NCBIfam" id="TIGR03891">
    <property type="entry name" value="thiopep_ocin"/>
    <property type="match status" value="1"/>
</dbReference>
<accession>A0A9X1X0H4</accession>
<dbReference type="AlphaFoldDB" id="A0A9X1X0H4"/>
<feature type="domain" description="Lantibiotic dehydratase N-terminal" evidence="1">
    <location>
        <begin position="33"/>
        <end position="226"/>
    </location>
</feature>
<dbReference type="Proteomes" id="UP001139450">
    <property type="component" value="Unassembled WGS sequence"/>
</dbReference>
<evidence type="ECO:0000259" key="1">
    <source>
        <dbReference type="Pfam" id="PF04738"/>
    </source>
</evidence>
<feature type="domain" description="Lantibiotic dehydratase N-terminal" evidence="1">
    <location>
        <begin position="251"/>
        <end position="606"/>
    </location>
</feature>
<gene>
    <name evidence="3" type="ORF">MUY27_00175</name>
</gene>
<evidence type="ECO:0000259" key="2">
    <source>
        <dbReference type="Pfam" id="PF14028"/>
    </source>
</evidence>
<keyword evidence="4" id="KW-1185">Reference proteome</keyword>
<dbReference type="InterPro" id="IPR023809">
    <property type="entry name" value="Thiopep_bacteriocin_synth_dom"/>
</dbReference>
<name>A0A9X1X0H4_9SPHI</name>
<dbReference type="EMBL" id="JALJEJ010000001">
    <property type="protein sequence ID" value="MCJ8208100.1"/>
    <property type="molecule type" value="Genomic_DNA"/>
</dbReference>
<sequence>MTTIQSLHLHPTIIYRTPQFSYNGSWHTCWPPLKQSIAVSASAELNELLAVVQDETDLRRLPQNLRQTIWKYFNRATFRSTPYGAFAAVGVATIADAAQAQGLRIKDQYLHTYPDWLAHRQLEIKQEQVFDKNCLLLANSSWYVAGKDIRYISKEETGYELVDISSSGLIRTLLYSCEAPKAAASVCHEFAATYGEKEVKDAIWQMLADQLLFCSLQPNLSGQEYFERFGFTMREDTKPYIIAERPLASGDIPRSLLRHVPEVVALLAEVLPSYHATALNAFATAFAARFGEKEIPLMVALDPELGVGYGQMDQQVESPLIETLRQSAGNKEQEPSTQEFLIKAIAGTKQRIIQLEELSLPVRKNNLPLANSVPVICTVSDDLVYMEYAGGATANAILGRFSLPLTEIEQHCRQLAASEQAANPDVLFFDVSYAIGSVTDNVNRRKHIYPLQLSIHNFDTSEKPLHTGDLMVSVHGDQVFLRSKKWGKRMVPRFASGYNYMFSDLPLFRFLCDLQHQQVHKNLSLKLRDRISGLSYYPRLQHKNVVLSPETWLITINAINSLPGETVYERLKAYLAERHMSRYLKCGCGDQTLFFDTKDTEHLTALYDHLRKEKEAYFEESWLPVNSLIKDEQGNPFMPQLILTLTHQENIYTGLPEPFFGTSNNLIIPGDDWLYFEIFVHPSRTDDLVCSHILPFIAAHKTAVKSWFFVRYNQDGPHMRLRIQLQDQERMQQVTQQLFQVLKPWMETGIISDIRLRPYRRETERYGELFIEHVEQHFFIDTCFVTAVLTEDMCTDQKYLWALKLLTDCRELLLLPTGDFDRLIAANSAAYCSEHSLGPMDFKALNKAAKELNNNMGLTGSPALTVHYLNMLNSLTATVSIYEPRQRPVQFSALFHMLVNRLFACDQRLQETIIYYFFERSLKTFRAKAILNPCVQ</sequence>
<dbReference type="RefSeq" id="WP_245127938.1">
    <property type="nucleotide sequence ID" value="NZ_JALJEJ010000001.1"/>
</dbReference>
<feature type="domain" description="Thiopeptide-type bacteriocin biosynthesis" evidence="2">
    <location>
        <begin position="673"/>
        <end position="921"/>
    </location>
</feature>
<evidence type="ECO:0000313" key="3">
    <source>
        <dbReference type="EMBL" id="MCJ8208100.1"/>
    </source>
</evidence>
<dbReference type="Pfam" id="PF04738">
    <property type="entry name" value="Lant_dehydr_N"/>
    <property type="match status" value="2"/>
</dbReference>
<comment type="caution">
    <text evidence="3">The sequence shown here is derived from an EMBL/GenBank/DDBJ whole genome shotgun (WGS) entry which is preliminary data.</text>
</comment>